<comment type="caution">
    <text evidence="7">The sequence shown here is derived from an EMBL/GenBank/DDBJ whole genome shotgun (WGS) entry which is preliminary data.</text>
</comment>
<feature type="transmembrane region" description="Helical" evidence="6">
    <location>
        <begin position="128"/>
        <end position="145"/>
    </location>
</feature>
<feature type="transmembrane region" description="Helical" evidence="6">
    <location>
        <begin position="402"/>
        <end position="423"/>
    </location>
</feature>
<feature type="transmembrane region" description="Helical" evidence="6">
    <location>
        <begin position="379"/>
        <end position="396"/>
    </location>
</feature>
<dbReference type="EMBL" id="JACOPD010000004">
    <property type="protein sequence ID" value="MBC5680558.1"/>
    <property type="molecule type" value="Genomic_DNA"/>
</dbReference>
<comment type="subcellular location">
    <subcellularLocation>
        <location evidence="1">Cell membrane</location>
        <topology evidence="1">Multi-pass membrane protein</topology>
    </subcellularLocation>
</comment>
<name>A0ABR7FZE5_9FIRM</name>
<evidence type="ECO:0000256" key="5">
    <source>
        <dbReference type="ARBA" id="ARBA00023136"/>
    </source>
</evidence>
<evidence type="ECO:0000256" key="4">
    <source>
        <dbReference type="ARBA" id="ARBA00022989"/>
    </source>
</evidence>
<evidence type="ECO:0000256" key="3">
    <source>
        <dbReference type="ARBA" id="ARBA00022692"/>
    </source>
</evidence>
<proteinExistence type="predicted"/>
<reference evidence="7 8" key="1">
    <citation type="submission" date="2020-08" db="EMBL/GenBank/DDBJ databases">
        <title>Genome public.</title>
        <authorList>
            <person name="Liu C."/>
            <person name="Sun Q."/>
        </authorList>
    </citation>
    <scope>NUCLEOTIDE SEQUENCE [LARGE SCALE GENOMIC DNA]</scope>
    <source>
        <strain evidence="7 8">NSJ-43</strain>
    </source>
</reference>
<keyword evidence="3 6" id="KW-0812">Transmembrane</keyword>
<feature type="transmembrane region" description="Helical" evidence="6">
    <location>
        <begin position="474"/>
        <end position="495"/>
    </location>
</feature>
<feature type="transmembrane region" description="Helical" evidence="6">
    <location>
        <begin position="53"/>
        <end position="73"/>
    </location>
</feature>
<sequence>METKSRTQYSAYNTTVGLISRFMAIIMGYVVRIVFTHMLSENYVGVNGLFTDILNVLSLSEMGIETAISFALYKPIAENDIEKQKSIMNIYKWFYRAVACFVLFAGLLVIPFMGVLIKNKPDIENLTYIYVLYLINSAASYLLIYKKTLLDAHQLKYIGVVAKTFSWVIQDIFQIAILILTKNFILYLYVYIAATVLSNIYISKKTDKLFPYVNDKDVQKLDTQTKSDIIKNVKAMMMHQVGNVIVNNTDNLLISGFVGIASVGKYSNYYLLIGSIRHVMSDAIDGITASVGNLGVTEDSSRVKKIFNAAAFFNHWVFAYAAVCLFELLNPFVELSFGAKYLFETNVVLILCINFYIYGITKTGKIFHNSLGLFWYDRYKAVIEAVINLIASLILVHNFGVFGIFMGTLISTVLTTLWVEPFVIYKYHFKEGVTGYYLCMAWYFVQTAFAWAVAHFACVRIEKISGIAGCIPQIALRLVIVTVVMNGIFLIININNKNFRFLLAKFFSIIKVGKSGKNGVRR</sequence>
<evidence type="ECO:0000256" key="1">
    <source>
        <dbReference type="ARBA" id="ARBA00004651"/>
    </source>
</evidence>
<dbReference type="PANTHER" id="PTHR30250">
    <property type="entry name" value="PST FAMILY PREDICTED COLANIC ACID TRANSPORTER"/>
    <property type="match status" value="1"/>
</dbReference>
<feature type="transmembrane region" description="Helical" evidence="6">
    <location>
        <begin position="12"/>
        <end position="33"/>
    </location>
</feature>
<evidence type="ECO:0000313" key="8">
    <source>
        <dbReference type="Proteomes" id="UP000628463"/>
    </source>
</evidence>
<evidence type="ECO:0000256" key="6">
    <source>
        <dbReference type="SAM" id="Phobius"/>
    </source>
</evidence>
<dbReference type="PANTHER" id="PTHR30250:SF26">
    <property type="entry name" value="PSMA PROTEIN"/>
    <property type="match status" value="1"/>
</dbReference>
<evidence type="ECO:0000313" key="7">
    <source>
        <dbReference type="EMBL" id="MBC5680558.1"/>
    </source>
</evidence>
<feature type="transmembrane region" description="Helical" evidence="6">
    <location>
        <begin position="184"/>
        <end position="202"/>
    </location>
</feature>
<keyword evidence="4 6" id="KW-1133">Transmembrane helix</keyword>
<feature type="transmembrane region" description="Helical" evidence="6">
    <location>
        <begin position="435"/>
        <end position="454"/>
    </location>
</feature>
<feature type="transmembrane region" description="Helical" evidence="6">
    <location>
        <begin position="157"/>
        <end position="178"/>
    </location>
</feature>
<accession>A0ABR7FZE5</accession>
<dbReference type="Proteomes" id="UP000628463">
    <property type="component" value="Unassembled WGS sequence"/>
</dbReference>
<feature type="transmembrane region" description="Helical" evidence="6">
    <location>
        <begin position="93"/>
        <end position="116"/>
    </location>
</feature>
<organism evidence="7 8">
    <name type="scientific">Lachnospira hominis</name>
    <name type="common">ex Liu et al. 2021</name>
    <dbReference type="NCBI Taxonomy" id="2763051"/>
    <lineage>
        <taxon>Bacteria</taxon>
        <taxon>Bacillati</taxon>
        <taxon>Bacillota</taxon>
        <taxon>Clostridia</taxon>
        <taxon>Lachnospirales</taxon>
        <taxon>Lachnospiraceae</taxon>
        <taxon>Lachnospira</taxon>
    </lineage>
</organism>
<dbReference type="RefSeq" id="WP_021865839.1">
    <property type="nucleotide sequence ID" value="NZ_JACOPD010000004.1"/>
</dbReference>
<feature type="transmembrane region" description="Helical" evidence="6">
    <location>
        <begin position="306"/>
        <end position="329"/>
    </location>
</feature>
<keyword evidence="2" id="KW-1003">Cell membrane</keyword>
<protein>
    <submittedName>
        <fullName evidence="7">Lipopolysaccharide biosynthesis protein</fullName>
    </submittedName>
</protein>
<keyword evidence="8" id="KW-1185">Reference proteome</keyword>
<keyword evidence="5 6" id="KW-0472">Membrane</keyword>
<gene>
    <name evidence="7" type="ORF">H8S01_06225</name>
</gene>
<dbReference type="InterPro" id="IPR050833">
    <property type="entry name" value="Poly_Biosynth_Transport"/>
</dbReference>
<evidence type="ECO:0000256" key="2">
    <source>
        <dbReference type="ARBA" id="ARBA00022475"/>
    </source>
</evidence>
<feature type="transmembrane region" description="Helical" evidence="6">
    <location>
        <begin position="341"/>
        <end position="358"/>
    </location>
</feature>